<dbReference type="SUPFAM" id="SSF49265">
    <property type="entry name" value="Fibronectin type III"/>
    <property type="match status" value="1"/>
</dbReference>
<dbReference type="SMART" id="SM00060">
    <property type="entry name" value="FN3"/>
    <property type="match status" value="2"/>
</dbReference>
<dbReference type="Pfam" id="PF13306">
    <property type="entry name" value="LRR_5"/>
    <property type="match status" value="3"/>
</dbReference>
<comment type="caution">
    <text evidence="5">The sequence shown here is derived from an EMBL/GenBank/DDBJ whole genome shotgun (WGS) entry which is preliminary data.</text>
</comment>
<sequence length="868" mass="94890">MKKQISKCVKMLFLGIIMCLGMALSVHAEGSGQFFQFDGEKWNKEGFSWTDSQGQIWYAHEYGTNGEAIISAVSEAVMELQVPSYVYKDGVAKKVIGIGSYRPDAEYDYTWARFGCFFYDGKNSDYMLYKVILPDTLCYVAPYAFSTDNRFGGGKDAFDGLAAVQLPQNPRLVIGESAFYGDKNLQIVHFNDAVGGAQPVKIEKQAFGNCPKLEEITFPPTGAYNEIDKEAFYSYGECCNLKRIYNAPSELELGWDQYCAGVEEVSFAEGLTYVDGISTIVAYEWNEDGSPSRGQGEYIKTLKKVTLPSTLKEIGWDAFKDNKNLTYINLPEGLTTIGSYAFAGCTALTGFTSLPASVSGGIGEGAFRGCKNLHLENVYIHGTDSLKYQFTDSGIVSIRIGADVTYTVGAMFKGCTSLKEITVDAGHPYLSSQDGVLYSKVYKSSGGEVAGRSIFTYPAGKSWAGSYTLPSDVVLLGGFAFDSCKFTEIHIPARVLDLDYDSMASIGDTNTYYAFDSIKDSCKLYVVKNSYVDNYFNTRYHFYYENGDVLPISYDLAGGTNDSSNPSTFTGGNSIELKAPTRSGYTFTGWTPVDADEEVNFSGSYTPSMGELVSGVKLTANWKKNPDPTKAPEPTKTPAAEPTKAPNAEPTKAPSAPEPTKTPNASDNNQNTVIPSKLPKLTGTKATNVLTDGAKISWKRIARATGYQITISTDKKFKKNVKNYIVEENKNNELIYGLKSGKTYYVKVRAVAQGGGKKVTGKYSKAVKFTTYVVPKVKKISVKNNKKGAITITASKVKGAAGYAFVVTADSGLTDIVAIKESKKNTVTIKNLSKGHTYYIRACAYKLNKQKQKVFGVYAKKAKITIKK</sequence>
<dbReference type="InterPro" id="IPR013378">
    <property type="entry name" value="InlB-like_B-rpt"/>
</dbReference>
<dbReference type="PANTHER" id="PTHR45661:SF3">
    <property type="entry name" value="IG-LIKE DOMAIN-CONTAINING PROTEIN"/>
    <property type="match status" value="1"/>
</dbReference>
<dbReference type="EMBL" id="JAAITS010000003">
    <property type="protein sequence ID" value="NSG84122.1"/>
    <property type="molecule type" value="Genomic_DNA"/>
</dbReference>
<dbReference type="Pfam" id="PF00041">
    <property type="entry name" value="fn3"/>
    <property type="match status" value="1"/>
</dbReference>
<dbReference type="Gene3D" id="2.60.40.10">
    <property type="entry name" value="Immunoglobulins"/>
    <property type="match status" value="1"/>
</dbReference>
<dbReference type="SUPFAM" id="SSF52058">
    <property type="entry name" value="L domain-like"/>
    <property type="match status" value="1"/>
</dbReference>
<dbReference type="InterPro" id="IPR026906">
    <property type="entry name" value="LRR_5"/>
</dbReference>
<evidence type="ECO:0000256" key="2">
    <source>
        <dbReference type="SAM" id="MobiDB-lite"/>
    </source>
</evidence>
<evidence type="ECO:0000256" key="1">
    <source>
        <dbReference type="ARBA" id="ARBA00004196"/>
    </source>
</evidence>
<reference evidence="5 6" key="1">
    <citation type="journal article" date="2020" name="Cell Host Microbe">
        <title>Functional and Genomic Variation between Human-Derived Isolates of Lachnospiraceae Reveals Inter- and Intra-Species Diversity.</title>
        <authorList>
            <person name="Sorbara M.T."/>
            <person name="Littmann E.R."/>
            <person name="Fontana E."/>
            <person name="Moody T.U."/>
            <person name="Kohout C.E."/>
            <person name="Gjonbalaj M."/>
            <person name="Eaton V."/>
            <person name="Seok R."/>
            <person name="Leiner I.M."/>
            <person name="Pamer E.G."/>
        </authorList>
    </citation>
    <scope>NUCLEOTIDE SEQUENCE [LARGE SCALE GENOMIC DNA]</scope>
    <source>
        <strain evidence="5 6">MSK.17.74</strain>
    </source>
</reference>
<comment type="subcellular location">
    <subcellularLocation>
        <location evidence="1">Cell envelope</location>
    </subcellularLocation>
</comment>
<evidence type="ECO:0000313" key="5">
    <source>
        <dbReference type="EMBL" id="NSG84122.1"/>
    </source>
</evidence>
<evidence type="ECO:0000259" key="4">
    <source>
        <dbReference type="PROSITE" id="PS50853"/>
    </source>
</evidence>
<dbReference type="InterPro" id="IPR053139">
    <property type="entry name" value="Surface_bspA-like"/>
</dbReference>
<dbReference type="PROSITE" id="PS50853">
    <property type="entry name" value="FN3"/>
    <property type="match status" value="1"/>
</dbReference>
<feature type="chain" id="PRO_5045225129" evidence="3">
    <location>
        <begin position="29"/>
        <end position="868"/>
    </location>
</feature>
<feature type="signal peptide" evidence="3">
    <location>
        <begin position="1"/>
        <end position="28"/>
    </location>
</feature>
<dbReference type="Pfam" id="PF09479">
    <property type="entry name" value="Flg_new"/>
    <property type="match status" value="1"/>
</dbReference>
<protein>
    <submittedName>
        <fullName evidence="5">Leucine-rich repeat protein</fullName>
    </submittedName>
</protein>
<dbReference type="Gene3D" id="2.60.40.4270">
    <property type="entry name" value="Listeria-Bacteroides repeat domain"/>
    <property type="match status" value="1"/>
</dbReference>
<evidence type="ECO:0000313" key="6">
    <source>
        <dbReference type="Proteomes" id="UP001644719"/>
    </source>
</evidence>
<dbReference type="InterPro" id="IPR032675">
    <property type="entry name" value="LRR_dom_sf"/>
</dbReference>
<dbReference type="CDD" id="cd00063">
    <property type="entry name" value="FN3"/>
    <property type="match status" value="1"/>
</dbReference>
<dbReference type="InterPro" id="IPR003961">
    <property type="entry name" value="FN3_dom"/>
</dbReference>
<organism evidence="5 6">
    <name type="scientific">Blautia faecis</name>
    <dbReference type="NCBI Taxonomy" id="871665"/>
    <lineage>
        <taxon>Bacteria</taxon>
        <taxon>Bacillati</taxon>
        <taxon>Bacillota</taxon>
        <taxon>Clostridia</taxon>
        <taxon>Lachnospirales</taxon>
        <taxon>Lachnospiraceae</taxon>
        <taxon>Blautia</taxon>
    </lineage>
</organism>
<accession>A0ABX2H1V9</accession>
<keyword evidence="6" id="KW-1185">Reference proteome</keyword>
<dbReference type="InterPro" id="IPR036116">
    <property type="entry name" value="FN3_sf"/>
</dbReference>
<feature type="region of interest" description="Disordered" evidence="2">
    <location>
        <begin position="621"/>
        <end position="680"/>
    </location>
</feature>
<name>A0ABX2H1V9_9FIRM</name>
<dbReference type="NCBIfam" id="TIGR02543">
    <property type="entry name" value="List_Bact_rpt"/>
    <property type="match status" value="1"/>
</dbReference>
<feature type="compositionally biased region" description="Polar residues" evidence="2">
    <location>
        <begin position="661"/>
        <end position="674"/>
    </location>
</feature>
<dbReference type="Proteomes" id="UP001644719">
    <property type="component" value="Unassembled WGS sequence"/>
</dbReference>
<feature type="domain" description="Fibronectin type-III" evidence="4">
    <location>
        <begin position="680"/>
        <end position="774"/>
    </location>
</feature>
<evidence type="ECO:0000256" key="3">
    <source>
        <dbReference type="SAM" id="SignalP"/>
    </source>
</evidence>
<dbReference type="InterPro" id="IPR042229">
    <property type="entry name" value="Listeria/Bacterioides_rpt_sf"/>
</dbReference>
<dbReference type="PANTHER" id="PTHR45661">
    <property type="entry name" value="SURFACE ANTIGEN"/>
    <property type="match status" value="1"/>
</dbReference>
<dbReference type="Gene3D" id="3.80.10.10">
    <property type="entry name" value="Ribonuclease Inhibitor"/>
    <property type="match status" value="2"/>
</dbReference>
<keyword evidence="3" id="KW-0732">Signal</keyword>
<dbReference type="InterPro" id="IPR013783">
    <property type="entry name" value="Ig-like_fold"/>
</dbReference>
<dbReference type="RefSeq" id="WP_173769149.1">
    <property type="nucleotide sequence ID" value="NZ_JAAITS010000003.1"/>
</dbReference>
<gene>
    <name evidence="5" type="ORF">G5B17_01430</name>
</gene>
<proteinExistence type="predicted"/>
<feature type="compositionally biased region" description="Low complexity" evidence="2">
    <location>
        <begin position="632"/>
        <end position="651"/>
    </location>
</feature>